<evidence type="ECO:0000256" key="8">
    <source>
        <dbReference type="HAMAP-Rule" id="MF_00361"/>
    </source>
</evidence>
<name>A0A2I1JZ83_9LACT</name>
<feature type="binding site" evidence="8">
    <location>
        <position position="152"/>
    </location>
    <ligand>
        <name>NAD(+)</name>
        <dbReference type="ChEBI" id="CHEBI:57540"/>
    </ligand>
</feature>
<evidence type="ECO:0000313" key="10">
    <source>
        <dbReference type="Proteomes" id="UP000234384"/>
    </source>
</evidence>
<comment type="catalytic activity">
    <reaction evidence="7 8">
        <text>NAD(+) + ATP = ADP + NADP(+) + H(+)</text>
        <dbReference type="Rhea" id="RHEA:18629"/>
        <dbReference type="ChEBI" id="CHEBI:15378"/>
        <dbReference type="ChEBI" id="CHEBI:30616"/>
        <dbReference type="ChEBI" id="CHEBI:57540"/>
        <dbReference type="ChEBI" id="CHEBI:58349"/>
        <dbReference type="ChEBI" id="CHEBI:456216"/>
        <dbReference type="EC" id="2.7.1.23"/>
    </reaction>
</comment>
<dbReference type="AlphaFoldDB" id="A0A2I1JZ83"/>
<dbReference type="GO" id="GO:0006741">
    <property type="term" value="P:NADP+ biosynthetic process"/>
    <property type="evidence" value="ECO:0007669"/>
    <property type="project" value="UniProtKB-UniRule"/>
</dbReference>
<feature type="binding site" evidence="8">
    <location>
        <begin position="124"/>
        <end position="125"/>
    </location>
    <ligand>
        <name>NAD(+)</name>
        <dbReference type="ChEBI" id="CHEBI:57540"/>
    </ligand>
</feature>
<dbReference type="GO" id="GO:0046872">
    <property type="term" value="F:metal ion binding"/>
    <property type="evidence" value="ECO:0007669"/>
    <property type="project" value="UniProtKB-UniRule"/>
</dbReference>
<sequence>MNKVLVYSNAHKESLKVKEVLIDLLAKASVRVITDKEVPDYIITIGGDGTFLQAFHRYYHFLNTSHFIGIHTGHLGFYTDWLADDLEQVVTCVTQSSTQTHSYPLLETLITFNNGTQRKMLALNEMTVRSNSGTMVCDVIIKDYLFETFRGDGLCVATPTGSTGLSKSLGGAVLSPQLNALQLTEMASINNRVYRTLGSPLIITEDEWIELVPQNKLWIDLTIDNISWQDVELAKIQCRIADERLHLANFKQIEFWDRVENSFIGVNRNELR</sequence>
<dbReference type="OrthoDB" id="9774737at2"/>
<dbReference type="RefSeq" id="WP_101954302.1">
    <property type="nucleotide sequence ID" value="NZ_PKHE01000011.1"/>
</dbReference>
<dbReference type="GO" id="GO:0005524">
    <property type="term" value="F:ATP binding"/>
    <property type="evidence" value="ECO:0007669"/>
    <property type="project" value="UniProtKB-KW"/>
</dbReference>
<keyword evidence="1 8" id="KW-0808">Transferase</keyword>
<dbReference type="Gene3D" id="3.40.50.10330">
    <property type="entry name" value="Probable inorganic polyphosphate/atp-NAD kinase, domain 1"/>
    <property type="match status" value="1"/>
</dbReference>
<evidence type="ECO:0000256" key="4">
    <source>
        <dbReference type="ARBA" id="ARBA00022840"/>
    </source>
</evidence>
<dbReference type="EC" id="2.7.1.23" evidence="8"/>
<evidence type="ECO:0000256" key="5">
    <source>
        <dbReference type="ARBA" id="ARBA00022857"/>
    </source>
</evidence>
<feature type="active site" description="Proton acceptor" evidence="8">
    <location>
        <position position="48"/>
    </location>
</feature>
<dbReference type="EMBL" id="PKHE01000011">
    <property type="protein sequence ID" value="PKY88647.1"/>
    <property type="molecule type" value="Genomic_DNA"/>
</dbReference>
<protein>
    <recommendedName>
        <fullName evidence="8">NAD kinase</fullName>
        <ecNumber evidence="8">2.7.1.23</ecNumber>
    </recommendedName>
    <alternativeName>
        <fullName evidence="8">ATP-dependent NAD kinase</fullName>
    </alternativeName>
</protein>
<comment type="subcellular location">
    <subcellularLocation>
        <location evidence="8">Cytoplasm</location>
    </subcellularLocation>
</comment>
<gene>
    <name evidence="8" type="primary">nadK</name>
    <name evidence="9" type="ORF">CYJ57_04865</name>
</gene>
<dbReference type="InterPro" id="IPR016064">
    <property type="entry name" value="NAD/diacylglycerol_kinase_sf"/>
</dbReference>
<keyword evidence="4 8" id="KW-0067">ATP-binding</keyword>
<dbReference type="Pfam" id="PF01513">
    <property type="entry name" value="NAD_kinase"/>
    <property type="match status" value="1"/>
</dbReference>
<dbReference type="InterPro" id="IPR002504">
    <property type="entry name" value="NADK"/>
</dbReference>
<dbReference type="InterPro" id="IPR017437">
    <property type="entry name" value="ATP-NAD_kinase_PpnK-typ_C"/>
</dbReference>
<comment type="caution">
    <text evidence="9">The sequence shown here is derived from an EMBL/GenBank/DDBJ whole genome shotgun (WGS) entry which is preliminary data.</text>
</comment>
<comment type="cofactor">
    <cofactor evidence="8">
        <name>a divalent metal cation</name>
        <dbReference type="ChEBI" id="CHEBI:60240"/>
    </cofactor>
</comment>
<evidence type="ECO:0000256" key="6">
    <source>
        <dbReference type="ARBA" id="ARBA00023027"/>
    </source>
</evidence>
<comment type="function">
    <text evidence="8">Involved in the regulation of the intracellular balance of NAD and NADP, and is a key enzyme in the biosynthesis of NADP. Catalyzes specifically the phosphorylation on 2'-hydroxyl of the adenosine moiety of NAD to yield NADP.</text>
</comment>
<dbReference type="GO" id="GO:0019674">
    <property type="term" value="P:NAD+ metabolic process"/>
    <property type="evidence" value="ECO:0007669"/>
    <property type="project" value="InterPro"/>
</dbReference>
<dbReference type="PANTHER" id="PTHR20275">
    <property type="entry name" value="NAD KINASE"/>
    <property type="match status" value="1"/>
</dbReference>
<dbReference type="HAMAP" id="MF_00361">
    <property type="entry name" value="NAD_kinase"/>
    <property type="match status" value="1"/>
</dbReference>
<dbReference type="GO" id="GO:0005737">
    <property type="term" value="C:cytoplasm"/>
    <property type="evidence" value="ECO:0007669"/>
    <property type="project" value="UniProtKB-SubCell"/>
</dbReference>
<dbReference type="NCBIfam" id="NF003424">
    <property type="entry name" value="PRK04885.1"/>
    <property type="match status" value="1"/>
</dbReference>
<feature type="binding site" evidence="8">
    <location>
        <position position="187"/>
    </location>
    <ligand>
        <name>NAD(+)</name>
        <dbReference type="ChEBI" id="CHEBI:57540"/>
    </ligand>
</feature>
<comment type="caution">
    <text evidence="8">Lacks conserved residue(s) required for the propagation of feature annotation.</text>
</comment>
<comment type="similarity">
    <text evidence="8">Belongs to the NAD kinase family.</text>
</comment>
<dbReference type="SUPFAM" id="SSF111331">
    <property type="entry name" value="NAD kinase/diacylglycerol kinase-like"/>
    <property type="match status" value="1"/>
</dbReference>
<dbReference type="InterPro" id="IPR017438">
    <property type="entry name" value="ATP-NAD_kinase_N"/>
</dbReference>
<feature type="binding site" evidence="8">
    <location>
        <position position="150"/>
    </location>
    <ligand>
        <name>NAD(+)</name>
        <dbReference type="ChEBI" id="CHEBI:57540"/>
    </ligand>
</feature>
<evidence type="ECO:0000256" key="7">
    <source>
        <dbReference type="ARBA" id="ARBA00047925"/>
    </source>
</evidence>
<dbReference type="Pfam" id="PF20143">
    <property type="entry name" value="NAD_kinase_C"/>
    <property type="match status" value="1"/>
</dbReference>
<evidence type="ECO:0000256" key="2">
    <source>
        <dbReference type="ARBA" id="ARBA00022741"/>
    </source>
</evidence>
<evidence type="ECO:0000313" key="9">
    <source>
        <dbReference type="EMBL" id="PKY88647.1"/>
    </source>
</evidence>
<dbReference type="GO" id="GO:0003951">
    <property type="term" value="F:NAD+ kinase activity"/>
    <property type="evidence" value="ECO:0007669"/>
    <property type="project" value="UniProtKB-UniRule"/>
</dbReference>
<feature type="binding site" evidence="8">
    <location>
        <begin position="48"/>
        <end position="49"/>
    </location>
    <ligand>
        <name>NAD(+)</name>
        <dbReference type="ChEBI" id="CHEBI:57540"/>
    </ligand>
</feature>
<dbReference type="Proteomes" id="UP000234384">
    <property type="component" value="Unassembled WGS sequence"/>
</dbReference>
<evidence type="ECO:0000256" key="1">
    <source>
        <dbReference type="ARBA" id="ARBA00022679"/>
    </source>
</evidence>
<keyword evidence="6 8" id="KW-0520">NAD</keyword>
<reference evidence="9 10" key="1">
    <citation type="submission" date="2017-12" db="EMBL/GenBank/DDBJ databases">
        <title>Phylogenetic diversity of female urinary microbiome.</title>
        <authorList>
            <person name="Thomas-White K."/>
            <person name="Wolfe A.J."/>
        </authorList>
    </citation>
    <scope>NUCLEOTIDE SEQUENCE [LARGE SCALE GENOMIC DNA]</scope>
    <source>
        <strain evidence="9 10">UMB0898</strain>
    </source>
</reference>
<accession>A0A2I1JZ83</accession>
<dbReference type="PANTHER" id="PTHR20275:SF0">
    <property type="entry name" value="NAD KINASE"/>
    <property type="match status" value="1"/>
</dbReference>
<dbReference type="Gene3D" id="2.60.200.30">
    <property type="entry name" value="Probable inorganic polyphosphate/atp-NAD kinase, domain 2"/>
    <property type="match status" value="1"/>
</dbReference>
<evidence type="ECO:0000256" key="3">
    <source>
        <dbReference type="ARBA" id="ARBA00022777"/>
    </source>
</evidence>
<keyword evidence="2 8" id="KW-0547">Nucleotide-binding</keyword>
<proteinExistence type="inferred from homology"/>
<keyword evidence="3 8" id="KW-0418">Kinase</keyword>
<keyword evidence="8" id="KW-0963">Cytoplasm</keyword>
<keyword evidence="5 8" id="KW-0521">NADP</keyword>
<dbReference type="GO" id="GO:0051287">
    <property type="term" value="F:NAD binding"/>
    <property type="evidence" value="ECO:0007669"/>
    <property type="project" value="UniProtKB-ARBA"/>
</dbReference>
<organism evidence="9 10">
    <name type="scientific">Falseniella ignava</name>
    <dbReference type="NCBI Taxonomy" id="137730"/>
    <lineage>
        <taxon>Bacteria</taxon>
        <taxon>Bacillati</taxon>
        <taxon>Bacillota</taxon>
        <taxon>Bacilli</taxon>
        <taxon>Lactobacillales</taxon>
        <taxon>Aerococcaceae</taxon>
        <taxon>Falseniella</taxon>
    </lineage>
</organism>